<dbReference type="InterPro" id="IPR026992">
    <property type="entry name" value="DIOX_N"/>
</dbReference>
<dbReference type="InterPro" id="IPR050231">
    <property type="entry name" value="Iron_ascorbate_oxido_reductase"/>
</dbReference>
<comment type="similarity">
    <text evidence="1">Belongs to the iron/ascorbate-dependent oxidoreductase family.</text>
</comment>
<dbReference type="InterPro" id="IPR027443">
    <property type="entry name" value="IPNS-like_sf"/>
</dbReference>
<evidence type="ECO:0000313" key="3">
    <source>
        <dbReference type="EMBL" id="WWD05353.1"/>
    </source>
</evidence>
<name>A0AAX4KH35_9TREE</name>
<dbReference type="InterPro" id="IPR044861">
    <property type="entry name" value="IPNS-like_FE2OG_OXY"/>
</dbReference>
<keyword evidence="1" id="KW-0560">Oxidoreductase</keyword>
<dbReference type="Proteomes" id="UP001358614">
    <property type="component" value="Chromosome 1"/>
</dbReference>
<gene>
    <name evidence="3" type="ORF">V865_003426</name>
</gene>
<dbReference type="PANTHER" id="PTHR47990">
    <property type="entry name" value="2-OXOGLUTARATE (2OG) AND FE(II)-DEPENDENT OXYGENASE SUPERFAMILY PROTEIN-RELATED"/>
    <property type="match status" value="1"/>
</dbReference>
<evidence type="ECO:0000256" key="1">
    <source>
        <dbReference type="RuleBase" id="RU003682"/>
    </source>
</evidence>
<keyword evidence="1" id="KW-0408">Iron</keyword>
<dbReference type="PRINTS" id="PR00682">
    <property type="entry name" value="IPNSYNTHASE"/>
</dbReference>
<evidence type="ECO:0000313" key="4">
    <source>
        <dbReference type="Proteomes" id="UP001358614"/>
    </source>
</evidence>
<dbReference type="InterPro" id="IPR005123">
    <property type="entry name" value="Oxoglu/Fe-dep_dioxygenase_dom"/>
</dbReference>
<reference evidence="3 4" key="1">
    <citation type="submission" date="2024-01" db="EMBL/GenBank/DDBJ databases">
        <title>Comparative genomics of Cryptococcus and Kwoniella reveals pathogenesis evolution and contrasting modes of karyotype evolution via chromosome fusion or intercentromeric recombination.</title>
        <authorList>
            <person name="Coelho M.A."/>
            <person name="David-Palma M."/>
            <person name="Shea T."/>
            <person name="Bowers K."/>
            <person name="McGinley-Smith S."/>
            <person name="Mohammad A.W."/>
            <person name="Gnirke A."/>
            <person name="Yurkov A.M."/>
            <person name="Nowrousian M."/>
            <person name="Sun S."/>
            <person name="Cuomo C.A."/>
            <person name="Heitman J."/>
        </authorList>
    </citation>
    <scope>NUCLEOTIDE SEQUENCE [LARGE SCALE GENOMIC DNA]</scope>
    <source>
        <strain evidence="3 4">PYCC6329</strain>
    </source>
</reference>
<dbReference type="AlphaFoldDB" id="A0AAX4KH35"/>
<dbReference type="EMBL" id="CP144089">
    <property type="protein sequence ID" value="WWD05353.1"/>
    <property type="molecule type" value="Genomic_DNA"/>
</dbReference>
<dbReference type="Gene3D" id="2.60.120.330">
    <property type="entry name" value="B-lactam Antibiotic, Isopenicillin N Synthase, Chain"/>
    <property type="match status" value="1"/>
</dbReference>
<dbReference type="PROSITE" id="PS51471">
    <property type="entry name" value="FE2OG_OXY"/>
    <property type="match status" value="1"/>
</dbReference>
<dbReference type="GO" id="GO:0046872">
    <property type="term" value="F:metal ion binding"/>
    <property type="evidence" value="ECO:0007669"/>
    <property type="project" value="UniProtKB-KW"/>
</dbReference>
<keyword evidence="1" id="KW-0479">Metal-binding</keyword>
<dbReference type="GeneID" id="91102230"/>
<keyword evidence="4" id="KW-1185">Reference proteome</keyword>
<accession>A0AAX4KH35</accession>
<dbReference type="SUPFAM" id="SSF51197">
    <property type="entry name" value="Clavaminate synthase-like"/>
    <property type="match status" value="1"/>
</dbReference>
<dbReference type="KEGG" id="ker:91102230"/>
<proteinExistence type="inferred from homology"/>
<sequence>MTVIQEYSKLPVISLRDHKSVESLAQQLNDVCTTEGFMYVKDHGIPQELIDKAFAIAGDYFANAGPQDKVELKDNIGYTAMRKGLRWFVLSLDSTRGSGDLKECFHLANPDWLQLHDEQMLLPPILEPSRSTMESFISQINCVAHRLLEGLSVSLHLAPDYLSSQHLGERNRLRLLHYPPASLPLNTTEDSKSADIRAGAHTDYGSITVLFQSSVSGLQVRRGSSWVDVPPKPGCLVINIGDALEFWSGGAFKSTLHRVVMPRNLSETTSRYSIAYFLHPDNESVLQPLGGQINDLVLDEILVRKGMKAGVRKIKGGEYVQARLDATYGKKE</sequence>
<organism evidence="3 4">
    <name type="scientific">Kwoniella europaea PYCC6329</name>
    <dbReference type="NCBI Taxonomy" id="1423913"/>
    <lineage>
        <taxon>Eukaryota</taxon>
        <taxon>Fungi</taxon>
        <taxon>Dikarya</taxon>
        <taxon>Basidiomycota</taxon>
        <taxon>Agaricomycotina</taxon>
        <taxon>Tremellomycetes</taxon>
        <taxon>Tremellales</taxon>
        <taxon>Cryptococcaceae</taxon>
        <taxon>Kwoniella</taxon>
    </lineage>
</organism>
<dbReference type="Pfam" id="PF03171">
    <property type="entry name" value="2OG-FeII_Oxy"/>
    <property type="match status" value="1"/>
</dbReference>
<feature type="domain" description="Fe2OG dioxygenase" evidence="2">
    <location>
        <begin position="169"/>
        <end position="280"/>
    </location>
</feature>
<dbReference type="GO" id="GO:0016491">
    <property type="term" value="F:oxidoreductase activity"/>
    <property type="evidence" value="ECO:0007669"/>
    <property type="project" value="UniProtKB-KW"/>
</dbReference>
<dbReference type="Pfam" id="PF14226">
    <property type="entry name" value="DIOX_N"/>
    <property type="match status" value="1"/>
</dbReference>
<dbReference type="RefSeq" id="XP_066083320.1">
    <property type="nucleotide sequence ID" value="XM_066227223.1"/>
</dbReference>
<evidence type="ECO:0000259" key="2">
    <source>
        <dbReference type="PROSITE" id="PS51471"/>
    </source>
</evidence>
<protein>
    <recommendedName>
        <fullName evidence="2">Fe2OG dioxygenase domain-containing protein</fullName>
    </recommendedName>
</protein>